<dbReference type="Pfam" id="PF02771">
    <property type="entry name" value="Acyl-CoA_dh_N"/>
    <property type="match status" value="1"/>
</dbReference>
<evidence type="ECO:0000256" key="4">
    <source>
        <dbReference type="ARBA" id="ARBA00022827"/>
    </source>
</evidence>
<dbReference type="EMBL" id="LJVE01000011">
    <property type="protein sequence ID" value="KPL15572.1"/>
    <property type="molecule type" value="Genomic_DNA"/>
</dbReference>
<dbReference type="InterPro" id="IPR037069">
    <property type="entry name" value="AcylCoA_DH/ox_N_sf"/>
</dbReference>
<keyword evidence="4" id="KW-0274">FAD</keyword>
<dbReference type="InterPro" id="IPR009100">
    <property type="entry name" value="AcylCoA_DH/oxidase_NM_dom_sf"/>
</dbReference>
<dbReference type="PROSITE" id="PS00073">
    <property type="entry name" value="ACYL_COA_DH_2"/>
    <property type="match status" value="1"/>
</dbReference>
<dbReference type="GO" id="GO:0050660">
    <property type="term" value="F:flavin adenine dinucleotide binding"/>
    <property type="evidence" value="ECO:0007669"/>
    <property type="project" value="InterPro"/>
</dbReference>
<dbReference type="PIRSF" id="PIRSF016578">
    <property type="entry name" value="HsaA"/>
    <property type="match status" value="1"/>
</dbReference>
<organism evidence="8 9">
    <name type="scientific">candidate division WOR_3 bacterium SM1_77</name>
    <dbReference type="NCBI Taxonomy" id="1703778"/>
    <lineage>
        <taxon>Bacteria</taxon>
        <taxon>Bacteria division WOR-3</taxon>
    </lineage>
</organism>
<feature type="domain" description="Acyl-CoA dehydrogenase/oxidase N-terminal" evidence="7">
    <location>
        <begin position="9"/>
        <end position="118"/>
    </location>
</feature>
<dbReference type="Gene3D" id="1.10.540.10">
    <property type="entry name" value="Acyl-CoA dehydrogenase/oxidase, N-terminal domain"/>
    <property type="match status" value="1"/>
</dbReference>
<comment type="cofactor">
    <cofactor evidence="1">
        <name>FAD</name>
        <dbReference type="ChEBI" id="CHEBI:57692"/>
    </cofactor>
</comment>
<dbReference type="Pfam" id="PF00441">
    <property type="entry name" value="Acyl-CoA_dh_1"/>
    <property type="match status" value="1"/>
</dbReference>
<dbReference type="InterPro" id="IPR036250">
    <property type="entry name" value="AcylCo_DH-like_C"/>
</dbReference>
<dbReference type="FunFam" id="1.10.540.10:FF:000002">
    <property type="entry name" value="Acyl-CoA dehydrogenase FadE19"/>
    <property type="match status" value="1"/>
</dbReference>
<evidence type="ECO:0000256" key="2">
    <source>
        <dbReference type="ARBA" id="ARBA00009347"/>
    </source>
</evidence>
<evidence type="ECO:0008006" key="10">
    <source>
        <dbReference type="Google" id="ProtNLM"/>
    </source>
</evidence>
<dbReference type="SUPFAM" id="SSF47203">
    <property type="entry name" value="Acyl-CoA dehydrogenase C-terminal domain-like"/>
    <property type="match status" value="1"/>
</dbReference>
<dbReference type="Gene3D" id="1.20.140.10">
    <property type="entry name" value="Butyryl-CoA Dehydrogenase, subunit A, domain 3"/>
    <property type="match status" value="1"/>
</dbReference>
<evidence type="ECO:0000256" key="5">
    <source>
        <dbReference type="ARBA" id="ARBA00023002"/>
    </source>
</evidence>
<evidence type="ECO:0000259" key="6">
    <source>
        <dbReference type="Pfam" id="PF00441"/>
    </source>
</evidence>
<dbReference type="PANTHER" id="PTHR43884:SF12">
    <property type="entry name" value="ISOVALERYL-COA DEHYDROGENASE, MITOCHONDRIAL-RELATED"/>
    <property type="match status" value="1"/>
</dbReference>
<dbReference type="Gene3D" id="2.40.110.10">
    <property type="entry name" value="Butyryl-CoA Dehydrogenase, subunit A, domain 2"/>
    <property type="match status" value="1"/>
</dbReference>
<evidence type="ECO:0000313" key="9">
    <source>
        <dbReference type="Proteomes" id="UP000050975"/>
    </source>
</evidence>
<accession>A0A0S8K0P0</accession>
<comment type="similarity">
    <text evidence="2">Belongs to the acyl-CoA dehydrogenase family.</text>
</comment>
<dbReference type="InterPro" id="IPR009075">
    <property type="entry name" value="AcylCo_DH/oxidase_C"/>
</dbReference>
<evidence type="ECO:0000256" key="3">
    <source>
        <dbReference type="ARBA" id="ARBA00022630"/>
    </source>
</evidence>
<gene>
    <name evidence="8" type="ORF">AMJ74_01220</name>
</gene>
<dbReference type="InterPro" id="IPR006089">
    <property type="entry name" value="Acyl-CoA_DH_CS"/>
</dbReference>
<sequence>MSLFTINSAQKLIRSEVSKFTSTEVETVASDIERDCRIPSDILQKISQMGLFGLTIPEDYEGSGLDVTSLCIALEELAKSCASLAMTVAVNNCLVNYPLIRYGSAEIKEEYLKKIANGSIGAYAPLSDIDVSGKECVLEAVGDIKYISNRYHVVLNGTFADFFIIPVKSDQGISLFLINKGAQGMNPYGVATMGLRSAGITGLEFKHGELKPDMCLVSGESGQQAIQSVLDYAHIGFSAVALGLMQASLEASVKYAKERKQFGRPIAEFPMVQEMLAEMKIEVEKSRLLLYEAANRFDADEEYRMIARIACLTSCEGAVKIGLKAIQIHGGYGYIKDYPVERYFRDAKSVQLLGKAPTDMRLQIAKEMLL</sequence>
<keyword evidence="5" id="KW-0560">Oxidoreductase</keyword>
<dbReference type="FunFam" id="1.20.140.10:FF:000004">
    <property type="entry name" value="Acyl-CoA dehydrogenase FadE25"/>
    <property type="match status" value="1"/>
</dbReference>
<name>A0A0S8K0P0_UNCW3</name>
<dbReference type="Proteomes" id="UP000050975">
    <property type="component" value="Unassembled WGS sequence"/>
</dbReference>
<dbReference type="InterPro" id="IPR046373">
    <property type="entry name" value="Acyl-CoA_Oxase/DH_mid-dom_sf"/>
</dbReference>
<feature type="domain" description="Acyl-CoA dehydrogenase/oxidase C-terminal" evidence="6">
    <location>
        <begin position="221"/>
        <end position="368"/>
    </location>
</feature>
<protein>
    <recommendedName>
        <fullName evidence="10">Acyl-CoA dehydrogenase</fullName>
    </recommendedName>
</protein>
<keyword evidence="3" id="KW-0285">Flavoprotein</keyword>
<dbReference type="GO" id="GO:0003995">
    <property type="term" value="F:acyl-CoA dehydrogenase activity"/>
    <property type="evidence" value="ECO:0007669"/>
    <property type="project" value="InterPro"/>
</dbReference>
<reference evidence="8 9" key="1">
    <citation type="journal article" date="2015" name="Microbiome">
        <title>Genomic resolution of linkages in carbon, nitrogen, and sulfur cycling among widespread estuary sediment bacteria.</title>
        <authorList>
            <person name="Baker B.J."/>
            <person name="Lazar C.S."/>
            <person name="Teske A.P."/>
            <person name="Dick G.J."/>
        </authorList>
    </citation>
    <scope>NUCLEOTIDE SEQUENCE [LARGE SCALE GENOMIC DNA]</scope>
    <source>
        <strain evidence="8">SM1_77</strain>
    </source>
</reference>
<evidence type="ECO:0000259" key="7">
    <source>
        <dbReference type="Pfam" id="PF02771"/>
    </source>
</evidence>
<dbReference type="InterPro" id="IPR013786">
    <property type="entry name" value="AcylCoA_DH/ox_N"/>
</dbReference>
<dbReference type="PANTHER" id="PTHR43884">
    <property type="entry name" value="ACYL-COA DEHYDROGENASE"/>
    <property type="match status" value="1"/>
</dbReference>
<evidence type="ECO:0000256" key="1">
    <source>
        <dbReference type="ARBA" id="ARBA00001974"/>
    </source>
</evidence>
<evidence type="ECO:0000313" key="8">
    <source>
        <dbReference type="EMBL" id="KPL15572.1"/>
    </source>
</evidence>
<dbReference type="AlphaFoldDB" id="A0A0S8K0P0"/>
<proteinExistence type="inferred from homology"/>
<comment type="caution">
    <text evidence="8">The sequence shown here is derived from an EMBL/GenBank/DDBJ whole genome shotgun (WGS) entry which is preliminary data.</text>
</comment>
<dbReference type="SUPFAM" id="SSF56645">
    <property type="entry name" value="Acyl-CoA dehydrogenase NM domain-like"/>
    <property type="match status" value="1"/>
</dbReference>